<gene>
    <name evidence="1" type="ORF">E3N88_02825</name>
</gene>
<protein>
    <submittedName>
        <fullName evidence="1">Uncharacterized protein</fullName>
    </submittedName>
</protein>
<comment type="caution">
    <text evidence="1">The sequence shown here is derived from an EMBL/GenBank/DDBJ whole genome shotgun (WGS) entry which is preliminary data.</text>
</comment>
<dbReference type="Proteomes" id="UP000326396">
    <property type="component" value="Linkage Group LG1"/>
</dbReference>
<reference evidence="1 2" key="1">
    <citation type="submission" date="2019-05" db="EMBL/GenBank/DDBJ databases">
        <title>Mikania micrantha, genome provides insights into the molecular mechanism of rapid growth.</title>
        <authorList>
            <person name="Liu B."/>
        </authorList>
    </citation>
    <scope>NUCLEOTIDE SEQUENCE [LARGE SCALE GENOMIC DNA]</scope>
    <source>
        <strain evidence="1">NLD-2019</strain>
        <tissue evidence="1">Leaf</tissue>
    </source>
</reference>
<dbReference type="EMBL" id="SZYD01000001">
    <property type="protein sequence ID" value="KAD7479689.1"/>
    <property type="molecule type" value="Genomic_DNA"/>
</dbReference>
<evidence type="ECO:0000313" key="2">
    <source>
        <dbReference type="Proteomes" id="UP000326396"/>
    </source>
</evidence>
<keyword evidence="2" id="KW-1185">Reference proteome</keyword>
<organism evidence="1 2">
    <name type="scientific">Mikania micrantha</name>
    <name type="common">bitter vine</name>
    <dbReference type="NCBI Taxonomy" id="192012"/>
    <lineage>
        <taxon>Eukaryota</taxon>
        <taxon>Viridiplantae</taxon>
        <taxon>Streptophyta</taxon>
        <taxon>Embryophyta</taxon>
        <taxon>Tracheophyta</taxon>
        <taxon>Spermatophyta</taxon>
        <taxon>Magnoliopsida</taxon>
        <taxon>eudicotyledons</taxon>
        <taxon>Gunneridae</taxon>
        <taxon>Pentapetalae</taxon>
        <taxon>asterids</taxon>
        <taxon>campanulids</taxon>
        <taxon>Asterales</taxon>
        <taxon>Asteraceae</taxon>
        <taxon>Asteroideae</taxon>
        <taxon>Heliantheae alliance</taxon>
        <taxon>Eupatorieae</taxon>
        <taxon>Mikania</taxon>
    </lineage>
</organism>
<sequence>MGCFALLFFIEHWKLNNNQRSPEVSSRLKKLHTSPPPFKDQLRDNCLSLIVFQREKSIVVIVVLQLVVDEAPTVQQMCGGRLERAAVFDLPNIPTHSMCIQADDKKKRKLLLI</sequence>
<dbReference type="AlphaFoldDB" id="A0A5N6Q511"/>
<name>A0A5N6Q511_9ASTR</name>
<proteinExistence type="predicted"/>
<evidence type="ECO:0000313" key="1">
    <source>
        <dbReference type="EMBL" id="KAD7479689.1"/>
    </source>
</evidence>
<accession>A0A5N6Q511</accession>